<feature type="transmembrane region" description="Helical" evidence="1">
    <location>
        <begin position="12"/>
        <end position="31"/>
    </location>
</feature>
<name>A0A3S8RMZ1_9FIRM</name>
<keyword evidence="1" id="KW-1133">Transmembrane helix</keyword>
<dbReference type="KEGG" id="eri:EEI45_06010"/>
<keyword evidence="4" id="KW-1185">Reference proteome</keyword>
<dbReference type="RefSeq" id="WP_125164529.1">
    <property type="nucleotide sequence ID" value="NZ_CP034234.1"/>
</dbReference>
<dbReference type="InterPro" id="IPR012495">
    <property type="entry name" value="TadE-like_dom"/>
</dbReference>
<evidence type="ECO:0000313" key="4">
    <source>
        <dbReference type="Proteomes" id="UP000278804"/>
    </source>
</evidence>
<dbReference type="AlphaFoldDB" id="A0A3S8RMZ1"/>
<sequence>MIKKLKGESGQSVTEFALILPILIIMLALIMDVGKAVHAKVNLQYLTSEIQKVAVLYDEGGATGGVKDQSRFSSKEKTIETLINNNGTLDPKRLKYEIDLSDIEHRDFTRKIWSVNDGGFIGHKNRTDIRYVTVTTTYDVPFSMYITKQVMGETLRLTETYSGLIYLGGDGDANVKVGQ</sequence>
<gene>
    <name evidence="3" type="ORF">EEI45_06010</name>
</gene>
<protein>
    <recommendedName>
        <fullName evidence="2">TadE-like domain-containing protein</fullName>
    </recommendedName>
</protein>
<dbReference type="Pfam" id="PF07811">
    <property type="entry name" value="TadE"/>
    <property type="match status" value="1"/>
</dbReference>
<evidence type="ECO:0000256" key="1">
    <source>
        <dbReference type="SAM" id="Phobius"/>
    </source>
</evidence>
<dbReference type="EMBL" id="CP034234">
    <property type="protein sequence ID" value="AZK44355.1"/>
    <property type="molecule type" value="Genomic_DNA"/>
</dbReference>
<organism evidence="3 4">
    <name type="scientific">Erysipelothrix piscisicarius</name>
    <dbReference type="NCBI Taxonomy" id="2485784"/>
    <lineage>
        <taxon>Bacteria</taxon>
        <taxon>Bacillati</taxon>
        <taxon>Bacillota</taxon>
        <taxon>Erysipelotrichia</taxon>
        <taxon>Erysipelotrichales</taxon>
        <taxon>Erysipelotrichaceae</taxon>
        <taxon>Erysipelothrix</taxon>
    </lineage>
</organism>
<dbReference type="Proteomes" id="UP000278804">
    <property type="component" value="Chromosome"/>
</dbReference>
<feature type="domain" description="TadE-like" evidence="2">
    <location>
        <begin position="10"/>
        <end position="49"/>
    </location>
</feature>
<keyword evidence="1" id="KW-0472">Membrane</keyword>
<proteinExistence type="predicted"/>
<reference evidence="3 4" key="1">
    <citation type="journal article" date="2020" name="Int. J. Syst. Evol. Microbiol.">
        <title>Description of Erysipelothrix piscisicarius sp. nov., an emergent fish pathogen, and assessment of virulence using a tiger barb (Puntigrus tetrazona) infection model.</title>
        <authorList>
            <person name="Pomaranski E.K."/>
            <person name="Griffin M.J."/>
            <person name="Camus A.C."/>
            <person name="Armwood A.R."/>
            <person name="Shelley J."/>
            <person name="Waldbieser G.C."/>
            <person name="LaFrentz B.R."/>
            <person name="Garcia J.C."/>
            <person name="Yanong R."/>
            <person name="Soto E."/>
        </authorList>
    </citation>
    <scope>NUCLEOTIDE SEQUENCE [LARGE SCALE GENOMIC DNA]</scope>
    <source>
        <strain evidence="3 4">15TAL0474</strain>
    </source>
</reference>
<evidence type="ECO:0000259" key="2">
    <source>
        <dbReference type="Pfam" id="PF07811"/>
    </source>
</evidence>
<evidence type="ECO:0000313" key="3">
    <source>
        <dbReference type="EMBL" id="AZK44355.1"/>
    </source>
</evidence>
<keyword evidence="1" id="KW-0812">Transmembrane</keyword>
<accession>A0A3S8RMZ1</accession>